<dbReference type="GO" id="GO:0003676">
    <property type="term" value="F:nucleic acid binding"/>
    <property type="evidence" value="ECO:0007669"/>
    <property type="project" value="InterPro"/>
</dbReference>
<keyword evidence="2" id="KW-1185">Reference proteome</keyword>
<reference evidence="1" key="1">
    <citation type="submission" date="2013-04" db="EMBL/GenBank/DDBJ databases">
        <authorList>
            <person name="Qu J."/>
            <person name="Murali S.C."/>
            <person name="Bandaranaike D."/>
            <person name="Bellair M."/>
            <person name="Blankenburg K."/>
            <person name="Chao H."/>
            <person name="Dinh H."/>
            <person name="Doddapaneni H."/>
            <person name="Downs B."/>
            <person name="Dugan-Rocha S."/>
            <person name="Elkadiri S."/>
            <person name="Gnanaolivu R.D."/>
            <person name="Hernandez B."/>
            <person name="Javaid M."/>
            <person name="Jayaseelan J.C."/>
            <person name="Lee S."/>
            <person name="Li M."/>
            <person name="Ming W."/>
            <person name="Munidasa M."/>
            <person name="Muniz J."/>
            <person name="Nguyen L."/>
            <person name="Ongeri F."/>
            <person name="Osuji N."/>
            <person name="Pu L.-L."/>
            <person name="Puazo M."/>
            <person name="Qu C."/>
            <person name="Quiroz J."/>
            <person name="Raj R."/>
            <person name="Weissenberger G."/>
            <person name="Xin Y."/>
            <person name="Zou X."/>
            <person name="Han Y."/>
            <person name="Richards S."/>
            <person name="Worley K."/>
            <person name="Muzny D."/>
            <person name="Gibbs R."/>
        </authorList>
    </citation>
    <scope>NUCLEOTIDE SEQUENCE</scope>
    <source>
        <strain evidence="1">Sampled in the wild</strain>
    </source>
</reference>
<reference evidence="1" key="2">
    <citation type="submission" date="2017-10" db="EMBL/GenBank/DDBJ databases">
        <title>Ladona fulva Genome sequencing and assembly.</title>
        <authorList>
            <person name="Murali S."/>
            <person name="Richards S."/>
            <person name="Bandaranaike D."/>
            <person name="Bellair M."/>
            <person name="Blankenburg K."/>
            <person name="Chao H."/>
            <person name="Dinh H."/>
            <person name="Doddapaneni H."/>
            <person name="Dugan-Rocha S."/>
            <person name="Elkadiri S."/>
            <person name="Gnanaolivu R."/>
            <person name="Hernandez B."/>
            <person name="Skinner E."/>
            <person name="Javaid M."/>
            <person name="Lee S."/>
            <person name="Li M."/>
            <person name="Ming W."/>
            <person name="Munidasa M."/>
            <person name="Muniz J."/>
            <person name="Nguyen L."/>
            <person name="Hughes D."/>
            <person name="Osuji N."/>
            <person name="Pu L.-L."/>
            <person name="Puazo M."/>
            <person name="Qu C."/>
            <person name="Quiroz J."/>
            <person name="Raj R."/>
            <person name="Weissenberger G."/>
            <person name="Xin Y."/>
            <person name="Zou X."/>
            <person name="Han Y."/>
            <person name="Worley K."/>
            <person name="Muzny D."/>
            <person name="Gibbs R."/>
        </authorList>
    </citation>
    <scope>NUCLEOTIDE SEQUENCE</scope>
    <source>
        <strain evidence="1">Sampled in the wild</strain>
    </source>
</reference>
<protein>
    <submittedName>
        <fullName evidence="1">Uncharacterized protein</fullName>
    </submittedName>
</protein>
<dbReference type="AlphaFoldDB" id="A0A8K0K298"/>
<dbReference type="Proteomes" id="UP000792457">
    <property type="component" value="Unassembled WGS sequence"/>
</dbReference>
<name>A0A8K0K298_LADFU</name>
<gene>
    <name evidence="1" type="ORF">J437_LFUL000295</name>
</gene>
<proteinExistence type="predicted"/>
<accession>A0A8K0K298</accession>
<dbReference type="InterPro" id="IPR036397">
    <property type="entry name" value="RNaseH_sf"/>
</dbReference>
<evidence type="ECO:0000313" key="1">
    <source>
        <dbReference type="EMBL" id="KAG8226990.1"/>
    </source>
</evidence>
<comment type="caution">
    <text evidence="1">The sequence shown here is derived from an EMBL/GenBank/DDBJ whole genome shotgun (WGS) entry which is preliminary data.</text>
</comment>
<feature type="non-terminal residue" evidence="1">
    <location>
        <position position="1"/>
    </location>
</feature>
<organism evidence="1 2">
    <name type="scientific">Ladona fulva</name>
    <name type="common">Scarce chaser dragonfly</name>
    <name type="synonym">Libellula fulva</name>
    <dbReference type="NCBI Taxonomy" id="123851"/>
    <lineage>
        <taxon>Eukaryota</taxon>
        <taxon>Metazoa</taxon>
        <taxon>Ecdysozoa</taxon>
        <taxon>Arthropoda</taxon>
        <taxon>Hexapoda</taxon>
        <taxon>Insecta</taxon>
        <taxon>Pterygota</taxon>
        <taxon>Palaeoptera</taxon>
        <taxon>Odonata</taxon>
        <taxon>Epiprocta</taxon>
        <taxon>Anisoptera</taxon>
        <taxon>Libelluloidea</taxon>
        <taxon>Libellulidae</taxon>
        <taxon>Ladona</taxon>
    </lineage>
</organism>
<sequence length="91" mass="10170">MSTSSSSLCSTYYRCEIRAAIWFLTLHPIPTGYLLGLFGWDIATHPPYSPDPTPTDYHSFDNLKELLGGQRFLNNEVVMETEKVASRGGAE</sequence>
<dbReference type="EMBL" id="KZ308307">
    <property type="protein sequence ID" value="KAG8226990.1"/>
    <property type="molecule type" value="Genomic_DNA"/>
</dbReference>
<evidence type="ECO:0000313" key="2">
    <source>
        <dbReference type="Proteomes" id="UP000792457"/>
    </source>
</evidence>
<dbReference type="Gene3D" id="3.30.420.10">
    <property type="entry name" value="Ribonuclease H-like superfamily/Ribonuclease H"/>
    <property type="match status" value="1"/>
</dbReference>